<dbReference type="GO" id="GO:0016831">
    <property type="term" value="F:carboxy-lyase activity"/>
    <property type="evidence" value="ECO:0007669"/>
    <property type="project" value="UniProtKB-KW"/>
</dbReference>
<evidence type="ECO:0000313" key="7">
    <source>
        <dbReference type="EMBL" id="KAI6659002.1"/>
    </source>
</evidence>
<gene>
    <name evidence="7" type="ORF">LOD99_14678</name>
</gene>
<dbReference type="AlphaFoldDB" id="A0AAV7KC00"/>
<evidence type="ECO:0000313" key="8">
    <source>
        <dbReference type="Proteomes" id="UP001165289"/>
    </source>
</evidence>
<keyword evidence="5 6" id="KW-0456">Lyase</keyword>
<dbReference type="PANTHER" id="PTHR46101">
    <property type="match status" value="1"/>
</dbReference>
<evidence type="ECO:0000256" key="5">
    <source>
        <dbReference type="ARBA" id="ARBA00023239"/>
    </source>
</evidence>
<dbReference type="InterPro" id="IPR015422">
    <property type="entry name" value="PyrdxlP-dep_Trfase_small"/>
</dbReference>
<dbReference type="SUPFAM" id="SSF53383">
    <property type="entry name" value="PLP-dependent transferases"/>
    <property type="match status" value="1"/>
</dbReference>
<dbReference type="GO" id="GO:0030170">
    <property type="term" value="F:pyridoxal phosphate binding"/>
    <property type="evidence" value="ECO:0007669"/>
    <property type="project" value="InterPro"/>
</dbReference>
<dbReference type="InterPro" id="IPR015424">
    <property type="entry name" value="PyrdxlP-dep_Trfase"/>
</dbReference>
<comment type="cofactor">
    <cofactor evidence="1 6">
        <name>pyridoxal 5'-phosphate</name>
        <dbReference type="ChEBI" id="CHEBI:597326"/>
    </cofactor>
</comment>
<evidence type="ECO:0000256" key="2">
    <source>
        <dbReference type="ARBA" id="ARBA00009533"/>
    </source>
</evidence>
<keyword evidence="4 6" id="KW-0663">Pyridoxal phosphate</keyword>
<comment type="similarity">
    <text evidence="2 6">Belongs to the group II decarboxylase family.</text>
</comment>
<dbReference type="Pfam" id="PF00282">
    <property type="entry name" value="Pyridoxal_deC"/>
    <property type="match status" value="1"/>
</dbReference>
<evidence type="ECO:0000256" key="4">
    <source>
        <dbReference type="ARBA" id="ARBA00022898"/>
    </source>
</evidence>
<dbReference type="Gene3D" id="3.90.1150.10">
    <property type="entry name" value="Aspartate Aminotransferase, domain 1"/>
    <property type="match status" value="1"/>
</dbReference>
<accession>A0AAV7KC00</accession>
<evidence type="ECO:0000256" key="1">
    <source>
        <dbReference type="ARBA" id="ARBA00001933"/>
    </source>
</evidence>
<keyword evidence="3" id="KW-0210">Decarboxylase</keyword>
<keyword evidence="8" id="KW-1185">Reference proteome</keyword>
<sequence>MNSNLRSYIEYLTREKLEQNMKQESMLDIGYPMNLKNTETHAAAKIEILKSFPFLLHYRNPMIMEPFWTAQLMKEEKSLITELIAPWGGTPENTWGYITSGGSESNLAAIKFALKLFRPRKPILVFSKETHYSIIKFLDFCESSFLDCVIAPTNLSGQMDHTQIWDILEACYSPGTPVIVIATLGTTMKGATDDVLKIREVLLEKGVRKDNLYVHADAALNGGFWHLDKANYPYQLGNDTNLLSISGYKCWKIRLLQFDWQQEYNMCQERVKHIESMLRKLDIESLINPASIIICFPKPPQEIIQKYVLPTHYDEHLGNISHLVVLPHVTKDIVDSFILDLNQHLGDKGLRFVYRQSLV</sequence>
<evidence type="ECO:0000256" key="6">
    <source>
        <dbReference type="RuleBase" id="RU000382"/>
    </source>
</evidence>
<dbReference type="PANTHER" id="PTHR46101:SF2">
    <property type="entry name" value="SERINE DECARBOXYLASE"/>
    <property type="match status" value="1"/>
</dbReference>
<reference evidence="7 8" key="1">
    <citation type="journal article" date="2023" name="BMC Biol.">
        <title>The compact genome of the sponge Oopsacas minuta (Hexactinellida) is lacking key metazoan core genes.</title>
        <authorList>
            <person name="Santini S."/>
            <person name="Schenkelaars Q."/>
            <person name="Jourda C."/>
            <person name="Duchesne M."/>
            <person name="Belahbib H."/>
            <person name="Rocher C."/>
            <person name="Selva M."/>
            <person name="Riesgo A."/>
            <person name="Vervoort M."/>
            <person name="Leys S.P."/>
            <person name="Kodjabachian L."/>
            <person name="Le Bivic A."/>
            <person name="Borchiellini C."/>
            <person name="Claverie J.M."/>
            <person name="Renard E."/>
        </authorList>
    </citation>
    <scope>NUCLEOTIDE SEQUENCE [LARGE SCALE GENOMIC DNA]</scope>
    <source>
        <strain evidence="7">SPO-2</strain>
    </source>
</reference>
<proteinExistence type="inferred from homology"/>
<name>A0AAV7KC00_9METZ</name>
<dbReference type="Gene3D" id="3.40.640.10">
    <property type="entry name" value="Type I PLP-dependent aspartate aminotransferase-like (Major domain)"/>
    <property type="match status" value="1"/>
</dbReference>
<comment type="caution">
    <text evidence="7">The sequence shown here is derived from an EMBL/GenBank/DDBJ whole genome shotgun (WGS) entry which is preliminary data.</text>
</comment>
<organism evidence="7 8">
    <name type="scientific">Oopsacas minuta</name>
    <dbReference type="NCBI Taxonomy" id="111878"/>
    <lineage>
        <taxon>Eukaryota</taxon>
        <taxon>Metazoa</taxon>
        <taxon>Porifera</taxon>
        <taxon>Hexactinellida</taxon>
        <taxon>Hexasterophora</taxon>
        <taxon>Lyssacinosida</taxon>
        <taxon>Leucopsacidae</taxon>
        <taxon>Oopsacas</taxon>
    </lineage>
</organism>
<protein>
    <submittedName>
        <fullName evidence="7">Histidine decarboxylase</fullName>
    </submittedName>
</protein>
<dbReference type="InterPro" id="IPR015421">
    <property type="entry name" value="PyrdxlP-dep_Trfase_major"/>
</dbReference>
<evidence type="ECO:0000256" key="3">
    <source>
        <dbReference type="ARBA" id="ARBA00022793"/>
    </source>
</evidence>
<dbReference type="InterPro" id="IPR002129">
    <property type="entry name" value="PyrdxlP-dep_de-COase"/>
</dbReference>
<dbReference type="EMBL" id="JAKMXF010000066">
    <property type="protein sequence ID" value="KAI6659002.1"/>
    <property type="molecule type" value="Genomic_DNA"/>
</dbReference>
<dbReference type="InterPro" id="IPR051151">
    <property type="entry name" value="Group_II_Decarboxylase"/>
</dbReference>
<dbReference type="Proteomes" id="UP001165289">
    <property type="component" value="Unassembled WGS sequence"/>
</dbReference>
<dbReference type="GO" id="GO:0019752">
    <property type="term" value="P:carboxylic acid metabolic process"/>
    <property type="evidence" value="ECO:0007669"/>
    <property type="project" value="InterPro"/>
</dbReference>